<organism evidence="2 3">
    <name type="scientific">Paramarasmius palmivorus</name>
    <dbReference type="NCBI Taxonomy" id="297713"/>
    <lineage>
        <taxon>Eukaryota</taxon>
        <taxon>Fungi</taxon>
        <taxon>Dikarya</taxon>
        <taxon>Basidiomycota</taxon>
        <taxon>Agaricomycotina</taxon>
        <taxon>Agaricomycetes</taxon>
        <taxon>Agaricomycetidae</taxon>
        <taxon>Agaricales</taxon>
        <taxon>Marasmiineae</taxon>
        <taxon>Marasmiaceae</taxon>
        <taxon>Paramarasmius</taxon>
    </lineage>
</organism>
<evidence type="ECO:0000313" key="2">
    <source>
        <dbReference type="EMBL" id="KAK7029475.1"/>
    </source>
</evidence>
<feature type="compositionally biased region" description="Basic and acidic residues" evidence="1">
    <location>
        <begin position="21"/>
        <end position="32"/>
    </location>
</feature>
<dbReference type="EMBL" id="JAYKXP010000082">
    <property type="protein sequence ID" value="KAK7029475.1"/>
    <property type="molecule type" value="Genomic_DNA"/>
</dbReference>
<comment type="caution">
    <text evidence="2">The sequence shown here is derived from an EMBL/GenBank/DDBJ whole genome shotgun (WGS) entry which is preliminary data.</text>
</comment>
<feature type="region of interest" description="Disordered" evidence="1">
    <location>
        <begin position="1"/>
        <end position="74"/>
    </location>
</feature>
<dbReference type="AlphaFoldDB" id="A0AAW0BRJ3"/>
<accession>A0AAW0BRJ3</accession>
<name>A0AAW0BRJ3_9AGAR</name>
<sequence>MPRSTHPFVSLQDIDNSPSRKRSECSSLRVKEEEDGSEVVASLHGSKNRPAAASYTGTQGYEDNPRALRSTGAQ</sequence>
<dbReference type="Proteomes" id="UP001383192">
    <property type="component" value="Unassembled WGS sequence"/>
</dbReference>
<protein>
    <submittedName>
        <fullName evidence="2">Uncharacterized protein</fullName>
    </submittedName>
</protein>
<proteinExistence type="predicted"/>
<evidence type="ECO:0000256" key="1">
    <source>
        <dbReference type="SAM" id="MobiDB-lite"/>
    </source>
</evidence>
<reference evidence="2 3" key="1">
    <citation type="submission" date="2024-01" db="EMBL/GenBank/DDBJ databases">
        <title>A draft genome for a cacao thread blight-causing isolate of Paramarasmius palmivorus.</title>
        <authorList>
            <person name="Baruah I.K."/>
            <person name="Bukari Y."/>
            <person name="Amoako-Attah I."/>
            <person name="Meinhardt L.W."/>
            <person name="Bailey B.A."/>
            <person name="Cohen S.P."/>
        </authorList>
    </citation>
    <scope>NUCLEOTIDE SEQUENCE [LARGE SCALE GENOMIC DNA]</scope>
    <source>
        <strain evidence="2 3">GH-12</strain>
    </source>
</reference>
<evidence type="ECO:0000313" key="3">
    <source>
        <dbReference type="Proteomes" id="UP001383192"/>
    </source>
</evidence>
<keyword evidence="3" id="KW-1185">Reference proteome</keyword>
<gene>
    <name evidence="2" type="ORF">VNI00_014508</name>
</gene>